<evidence type="ECO:0000256" key="10">
    <source>
        <dbReference type="SAM" id="SignalP"/>
    </source>
</evidence>
<dbReference type="GO" id="GO:0006508">
    <property type="term" value="P:proteolysis"/>
    <property type="evidence" value="ECO:0007669"/>
    <property type="project" value="UniProtKB-KW"/>
</dbReference>
<comment type="similarity">
    <text evidence="2">Belongs to the peptidase M43B family.</text>
</comment>
<accession>A0A2N6NID5</accession>
<protein>
    <submittedName>
        <fullName evidence="12">Extracellular metalloprotease 1</fullName>
    </submittedName>
</protein>
<dbReference type="PANTHER" id="PTHR47466:SF1">
    <property type="entry name" value="METALLOPROTEASE MEP1 (AFU_ORTHOLOGUE AFUA_1G07730)-RELATED"/>
    <property type="match status" value="1"/>
</dbReference>
<evidence type="ECO:0000313" key="12">
    <source>
        <dbReference type="EMBL" id="PMB67032.1"/>
    </source>
</evidence>
<evidence type="ECO:0000256" key="2">
    <source>
        <dbReference type="ARBA" id="ARBA00008721"/>
    </source>
</evidence>
<evidence type="ECO:0000256" key="6">
    <source>
        <dbReference type="ARBA" id="ARBA00022801"/>
    </source>
</evidence>
<evidence type="ECO:0000256" key="7">
    <source>
        <dbReference type="ARBA" id="ARBA00022833"/>
    </source>
</evidence>
<dbReference type="AlphaFoldDB" id="A0A2N6NID5"/>
<evidence type="ECO:0000256" key="5">
    <source>
        <dbReference type="ARBA" id="ARBA00022729"/>
    </source>
</evidence>
<comment type="function">
    <text evidence="1">Secreted metalloproteinase that allows assimilation of proteinaceous substrates.</text>
</comment>
<keyword evidence="6" id="KW-0378">Hydrolase</keyword>
<dbReference type="SUPFAM" id="SSF55486">
    <property type="entry name" value="Metalloproteases ('zincins'), catalytic domain"/>
    <property type="match status" value="1"/>
</dbReference>
<proteinExistence type="inferred from homology"/>
<keyword evidence="8 12" id="KW-0482">Metalloprotease</keyword>
<dbReference type="InterPro" id="IPR024079">
    <property type="entry name" value="MetalloPept_cat_dom_sf"/>
</dbReference>
<comment type="caution">
    <text evidence="12">The sequence shown here is derived from an EMBL/GenBank/DDBJ whole genome shotgun (WGS) entry which is preliminary data.</text>
</comment>
<evidence type="ECO:0000256" key="1">
    <source>
        <dbReference type="ARBA" id="ARBA00003174"/>
    </source>
</evidence>
<dbReference type="PROSITE" id="PS51257">
    <property type="entry name" value="PROKAR_LIPOPROTEIN"/>
    <property type="match status" value="1"/>
</dbReference>
<keyword evidence="7" id="KW-0862">Zinc</keyword>
<dbReference type="GO" id="GO:0046872">
    <property type="term" value="F:metal ion binding"/>
    <property type="evidence" value="ECO:0007669"/>
    <property type="project" value="UniProtKB-KW"/>
</dbReference>
<dbReference type="Pfam" id="PF05572">
    <property type="entry name" value="Peptidase_M43"/>
    <property type="match status" value="1"/>
</dbReference>
<dbReference type="InterPro" id="IPR008754">
    <property type="entry name" value="Peptidase_M43"/>
</dbReference>
<gene>
    <name evidence="12" type="primary">MEP1</name>
    <name evidence="12" type="ORF">BM221_006694</name>
</gene>
<feature type="chain" id="PRO_5014737004" evidence="10">
    <location>
        <begin position="25"/>
        <end position="291"/>
    </location>
</feature>
<evidence type="ECO:0000259" key="11">
    <source>
        <dbReference type="Pfam" id="PF05572"/>
    </source>
</evidence>
<evidence type="ECO:0000256" key="3">
    <source>
        <dbReference type="ARBA" id="ARBA00022670"/>
    </source>
</evidence>
<sequence>MLPKFRVIATGIIASAACVWAVEADQGTHQQCGASQPPLRLVDLVPEAMNQGPNITKRDGQRYVVPTYITVLARDKTVAGGYILESQIEQEIKWANKHYEAANIFFDASVRQVRYDITPEIFSSGNFKASQKETIINYFPERNEASLNIVFAFRWNDRDGMGNVGESWWASNSIIYPDGHEEVTKTEGVFISSATIPKGSGPANRHRQVLVHEIGHWLGLDHTDSDECSSENDGIWDTPPHLTSGLHNEEFFCAKVGELSTCGYADPIQNVMNSFKSAARATSLHLAKYKK</sequence>
<name>A0A2N6NID5_BEABA</name>
<keyword evidence="5 10" id="KW-0732">Signal</keyword>
<reference evidence="12 13" key="1">
    <citation type="journal article" date="2016" name="Appl. Microbiol. Biotechnol.">
        <title>Characterization of T-DNA insertion mutants with decreased virulence in the entomopathogenic fungus Beauveria bassiana JEF-007.</title>
        <authorList>
            <person name="Kim S."/>
            <person name="Lee S.J."/>
            <person name="Nai Y.S."/>
            <person name="Yu J.S."/>
            <person name="Lee M.R."/>
            <person name="Yang Y.T."/>
            <person name="Kim J.S."/>
        </authorList>
    </citation>
    <scope>NUCLEOTIDE SEQUENCE [LARGE SCALE GENOMIC DNA]</scope>
    <source>
        <strain evidence="12 13">JEF-007</strain>
    </source>
</reference>
<dbReference type="Gene3D" id="3.40.390.10">
    <property type="entry name" value="Collagenase (Catalytic Domain)"/>
    <property type="match status" value="1"/>
</dbReference>
<feature type="signal peptide" evidence="10">
    <location>
        <begin position="1"/>
        <end position="24"/>
    </location>
</feature>
<keyword evidence="4" id="KW-0479">Metal-binding</keyword>
<keyword evidence="3 12" id="KW-0645">Protease</keyword>
<dbReference type="GO" id="GO:0008237">
    <property type="term" value="F:metallopeptidase activity"/>
    <property type="evidence" value="ECO:0007669"/>
    <property type="project" value="UniProtKB-KW"/>
</dbReference>
<organism evidence="12 13">
    <name type="scientific">Beauveria bassiana</name>
    <name type="common">White muscardine disease fungus</name>
    <name type="synonym">Tritirachium shiotae</name>
    <dbReference type="NCBI Taxonomy" id="176275"/>
    <lineage>
        <taxon>Eukaryota</taxon>
        <taxon>Fungi</taxon>
        <taxon>Dikarya</taxon>
        <taxon>Ascomycota</taxon>
        <taxon>Pezizomycotina</taxon>
        <taxon>Sordariomycetes</taxon>
        <taxon>Hypocreomycetidae</taxon>
        <taxon>Hypocreales</taxon>
        <taxon>Cordycipitaceae</taxon>
        <taxon>Beauveria</taxon>
    </lineage>
</organism>
<evidence type="ECO:0000256" key="4">
    <source>
        <dbReference type="ARBA" id="ARBA00022723"/>
    </source>
</evidence>
<evidence type="ECO:0000256" key="8">
    <source>
        <dbReference type="ARBA" id="ARBA00023049"/>
    </source>
</evidence>
<keyword evidence="9" id="KW-1015">Disulfide bond</keyword>
<dbReference type="PANTHER" id="PTHR47466">
    <property type="match status" value="1"/>
</dbReference>
<dbReference type="EMBL" id="MRVG01000007">
    <property type="protein sequence ID" value="PMB67032.1"/>
    <property type="molecule type" value="Genomic_DNA"/>
</dbReference>
<evidence type="ECO:0000313" key="13">
    <source>
        <dbReference type="Proteomes" id="UP000235728"/>
    </source>
</evidence>
<feature type="domain" description="Peptidase M43 pregnancy-associated plasma-A" evidence="11">
    <location>
        <begin position="204"/>
        <end position="242"/>
    </location>
</feature>
<dbReference type="Proteomes" id="UP000235728">
    <property type="component" value="Unassembled WGS sequence"/>
</dbReference>
<evidence type="ECO:0000256" key="9">
    <source>
        <dbReference type="ARBA" id="ARBA00023157"/>
    </source>
</evidence>